<dbReference type="AlphaFoldDB" id="A0A8I1DE80"/>
<accession>A0A8I1DE80</accession>
<feature type="domain" description="DISARM protein DrmE C-terminal" evidence="1">
    <location>
        <begin position="555"/>
        <end position="723"/>
    </location>
</feature>
<protein>
    <recommendedName>
        <fullName evidence="1">DISARM protein DrmE C-terminal domain-containing protein</fullName>
    </recommendedName>
</protein>
<evidence type="ECO:0000313" key="2">
    <source>
        <dbReference type="EMBL" id="MBH8594672.1"/>
    </source>
</evidence>
<proteinExistence type="predicted"/>
<reference evidence="2 3" key="1">
    <citation type="submission" date="2020-12" db="EMBL/GenBank/DDBJ databases">
        <title>WGS of Thermoactinomyces spp.</title>
        <authorList>
            <person name="Cheng K."/>
        </authorList>
    </citation>
    <scope>NUCLEOTIDE SEQUENCE [LARGE SCALE GENOMIC DNA]</scope>
    <source>
        <strain evidence="3">CICC 10671\DSM 43846</strain>
    </source>
</reference>
<dbReference type="EMBL" id="JAECVW010000002">
    <property type="protein sequence ID" value="MBH8594672.1"/>
    <property type="molecule type" value="Genomic_DNA"/>
</dbReference>
<dbReference type="InterPro" id="IPR056666">
    <property type="entry name" value="DrmE_C"/>
</dbReference>
<evidence type="ECO:0000259" key="1">
    <source>
        <dbReference type="Pfam" id="PF24957"/>
    </source>
</evidence>
<keyword evidence="3" id="KW-1185">Reference proteome</keyword>
<name>A0A8I1DE80_THEIN</name>
<organism evidence="2 3">
    <name type="scientific">Thermoactinomyces intermedius</name>
    <dbReference type="NCBI Taxonomy" id="2024"/>
    <lineage>
        <taxon>Bacteria</taxon>
        <taxon>Bacillati</taxon>
        <taxon>Bacillota</taxon>
        <taxon>Bacilli</taxon>
        <taxon>Bacillales</taxon>
        <taxon>Thermoactinomycetaceae</taxon>
        <taxon>Thermoactinomyces</taxon>
    </lineage>
</organism>
<evidence type="ECO:0000313" key="3">
    <source>
        <dbReference type="Proteomes" id="UP000633619"/>
    </source>
</evidence>
<dbReference type="Pfam" id="PF24957">
    <property type="entry name" value="DrmE_C"/>
    <property type="match status" value="1"/>
</dbReference>
<dbReference type="Proteomes" id="UP000633619">
    <property type="component" value="Unassembled WGS sequence"/>
</dbReference>
<sequence>MNKVDELLQYNRSDLFHPLFDILMDLLANKKSGKHVLVLPRRLELPALVCLWHALLKNINMGKGTELKKLSFRKGRKLSVNNVVCKFESLDAGKEEIKLLMKYRNGTAFHTVPFHRIFRLYPVAQNTPLTVATSLINKSHDGDSVIFGTLNSLHSVVVTGLNKFKNAFGYIKKLNLVNCAKLDNEGRIVPLEANAVGQAPNCLVTSNIHQLFKFIQFCEDFSGPILIDGSSHVLESRTQFERFILKREIPVTVFTDHREKKEIRELQHEGFKIIEEKEWTDRVRFPKTTVYHHINHLFEVSKNICLNQVHFRNDRLSECHRILKKNQYNAFEKINEYFNEANMELLRLSRSVVTEEYFRDPKIDRLKKFFSGNQQVKRLITLLELLDEEKKERINRNEKAEYIMQFVENHLGQKILLVVQNKHEKEVWEEAAGCNEWLNFRVETPDNFGRFYEPFDKMLISGYLGKKKLDLIISAYTCREIYMLLWEHELYYYKFYYEKFIQKMKQSNQRETTGSQEDSSGMDQKSLQINHDDFDKDLLKGYETKNEKLARTVIPVEFEGGYHAFFTPTYPLYKILGEEGDFTTGKVKEMKPEQLAKGDRIIYIKSRSDRIRKYVDEEILQNDLYIRETAKLWQTALRVKFKEKRNNFEQLFKILKSHGLKRNKVTVNNWLKKDMIGPADINDIDIIAEATGYEPLKKRVEEVKNAVSLLRSAHHEASHSLVNEVLQQIQRNYEEISATLETESDKMYQCLVVKGVGKKTDNIKKSYVNKIFFSKEGVSEWPE</sequence>
<dbReference type="RefSeq" id="WP_181731909.1">
    <property type="nucleotide sequence ID" value="NZ_JACEIR010000004.1"/>
</dbReference>
<dbReference type="InterPro" id="IPR049794">
    <property type="entry name" value="DrmE"/>
</dbReference>
<comment type="caution">
    <text evidence="2">The sequence shown here is derived from an EMBL/GenBank/DDBJ whole genome shotgun (WGS) entry which is preliminary data.</text>
</comment>
<dbReference type="NCBIfam" id="NF038316">
    <property type="entry name" value="DrmE_fam"/>
    <property type="match status" value="1"/>
</dbReference>
<gene>
    <name evidence="2" type="ORF">I8U20_04935</name>
</gene>